<reference evidence="1" key="1">
    <citation type="journal article" date="2014" name="Front. Microbiol.">
        <title>High frequency of phylogenetically diverse reductive dehalogenase-homologous genes in deep subseafloor sedimentary metagenomes.</title>
        <authorList>
            <person name="Kawai M."/>
            <person name="Futagami T."/>
            <person name="Toyoda A."/>
            <person name="Takaki Y."/>
            <person name="Nishi S."/>
            <person name="Hori S."/>
            <person name="Arai W."/>
            <person name="Tsubouchi T."/>
            <person name="Morono Y."/>
            <person name="Uchiyama I."/>
            <person name="Ito T."/>
            <person name="Fujiyama A."/>
            <person name="Inagaki F."/>
            <person name="Takami H."/>
        </authorList>
    </citation>
    <scope>NUCLEOTIDE SEQUENCE</scope>
    <source>
        <strain evidence="1">Expedition CK06-06</strain>
    </source>
</reference>
<evidence type="ECO:0000313" key="1">
    <source>
        <dbReference type="EMBL" id="GAJ04670.1"/>
    </source>
</evidence>
<dbReference type="SUPFAM" id="SSF48452">
    <property type="entry name" value="TPR-like"/>
    <property type="match status" value="1"/>
</dbReference>
<feature type="non-terminal residue" evidence="1">
    <location>
        <position position="1"/>
    </location>
</feature>
<gene>
    <name evidence="1" type="ORF">S12H4_52037</name>
</gene>
<dbReference type="InterPro" id="IPR011990">
    <property type="entry name" value="TPR-like_helical_dom_sf"/>
</dbReference>
<dbReference type="PROSITE" id="PS50005">
    <property type="entry name" value="TPR"/>
    <property type="match status" value="1"/>
</dbReference>
<dbReference type="SMART" id="SM00028">
    <property type="entry name" value="TPR"/>
    <property type="match status" value="2"/>
</dbReference>
<dbReference type="Gene3D" id="1.25.40.10">
    <property type="entry name" value="Tetratricopeptide repeat domain"/>
    <property type="match status" value="1"/>
</dbReference>
<sequence>AVTVAPKIKEAVVELVDMAIQLKKLKEAKKWIAVAEKQKIFAPKMAFLKGQLLVKEGKNLEAVKAFEKARSLDKSLSQVAEFQIALCYMREKDLKKAKERFQAAVLQDPESDMATFARQYQDMVEKRIELERPFRITLAVSGQYNTNLLSNPQNQAFTSSSDEKVFSMTPSLRINYVPTLKGPWLFTAQYAFSGTFHHPFCLYYSKECGCSCNPAETPGH</sequence>
<organism evidence="1">
    <name type="scientific">marine sediment metagenome</name>
    <dbReference type="NCBI Taxonomy" id="412755"/>
    <lineage>
        <taxon>unclassified sequences</taxon>
        <taxon>metagenomes</taxon>
        <taxon>ecological metagenomes</taxon>
    </lineage>
</organism>
<dbReference type="EMBL" id="BARW01032965">
    <property type="protein sequence ID" value="GAJ04670.1"/>
    <property type="molecule type" value="Genomic_DNA"/>
</dbReference>
<comment type="caution">
    <text evidence="1">The sequence shown here is derived from an EMBL/GenBank/DDBJ whole genome shotgun (WGS) entry which is preliminary data.</text>
</comment>
<protein>
    <submittedName>
        <fullName evidence="1">Uncharacterized protein</fullName>
    </submittedName>
</protein>
<dbReference type="Pfam" id="PF14559">
    <property type="entry name" value="TPR_19"/>
    <property type="match status" value="1"/>
</dbReference>
<proteinExistence type="predicted"/>
<dbReference type="AlphaFoldDB" id="X1VDV3"/>
<name>X1VDV3_9ZZZZ</name>
<dbReference type="InterPro" id="IPR019734">
    <property type="entry name" value="TPR_rpt"/>
</dbReference>
<accession>X1VDV3</accession>